<feature type="transmembrane region" description="Helical" evidence="6">
    <location>
        <begin position="96"/>
        <end position="114"/>
    </location>
</feature>
<proteinExistence type="predicted"/>
<dbReference type="EMBL" id="JBHSWE010000001">
    <property type="protein sequence ID" value="MFC6671736.1"/>
    <property type="molecule type" value="Genomic_DNA"/>
</dbReference>
<keyword evidence="5 6" id="KW-0472">Membrane</keyword>
<evidence type="ECO:0000256" key="3">
    <source>
        <dbReference type="ARBA" id="ARBA00022692"/>
    </source>
</evidence>
<reference evidence="9" key="1">
    <citation type="journal article" date="2019" name="Int. J. Syst. Evol. Microbiol.">
        <title>The Global Catalogue of Microorganisms (GCM) 10K type strain sequencing project: providing services to taxonomists for standard genome sequencing and annotation.</title>
        <authorList>
            <consortium name="The Broad Institute Genomics Platform"/>
            <consortium name="The Broad Institute Genome Sequencing Center for Infectious Disease"/>
            <person name="Wu L."/>
            <person name="Ma J."/>
        </authorList>
    </citation>
    <scope>NUCLEOTIDE SEQUENCE [LARGE SCALE GENOMIC DNA]</scope>
    <source>
        <strain evidence="9">NBRC 111756</strain>
    </source>
</reference>
<comment type="caution">
    <text evidence="8">The sequence shown here is derived from an EMBL/GenBank/DDBJ whole genome shotgun (WGS) entry which is preliminary data.</text>
</comment>
<feature type="transmembrane region" description="Helical" evidence="6">
    <location>
        <begin position="49"/>
        <end position="76"/>
    </location>
</feature>
<feature type="domain" description="ABC3 transporter permease C-terminal" evidence="7">
    <location>
        <begin position="4"/>
        <end position="115"/>
    </location>
</feature>
<keyword evidence="3 6" id="KW-0812">Transmembrane</keyword>
<sequence length="127" mass="14123">MTRILTVLTLVLAGTALGLMALAIFRLRQHSYSLLYVYGIARPRLRRRLLAHAMLLTGMLGVLSTPLGIFLGWVLVARVNPAAFGWALPLELYPGFWLQVWLACLLIGALVGWLQGDPVRLETLKNE</sequence>
<comment type="subcellular location">
    <subcellularLocation>
        <location evidence="1">Cell membrane</location>
        <topology evidence="1">Multi-pass membrane protein</topology>
    </subcellularLocation>
</comment>
<keyword evidence="4 6" id="KW-1133">Transmembrane helix</keyword>
<evidence type="ECO:0000256" key="2">
    <source>
        <dbReference type="ARBA" id="ARBA00022475"/>
    </source>
</evidence>
<dbReference type="Proteomes" id="UP001596422">
    <property type="component" value="Unassembled WGS sequence"/>
</dbReference>
<evidence type="ECO:0000256" key="6">
    <source>
        <dbReference type="SAM" id="Phobius"/>
    </source>
</evidence>
<protein>
    <submittedName>
        <fullName evidence="8">FtsX-like permease family protein</fullName>
    </submittedName>
</protein>
<evidence type="ECO:0000313" key="9">
    <source>
        <dbReference type="Proteomes" id="UP001596422"/>
    </source>
</evidence>
<evidence type="ECO:0000256" key="5">
    <source>
        <dbReference type="ARBA" id="ARBA00023136"/>
    </source>
</evidence>
<dbReference type="RefSeq" id="WP_379910230.1">
    <property type="nucleotide sequence ID" value="NZ_JBHSWE010000001.1"/>
</dbReference>
<evidence type="ECO:0000259" key="7">
    <source>
        <dbReference type="Pfam" id="PF02687"/>
    </source>
</evidence>
<dbReference type="InterPro" id="IPR003838">
    <property type="entry name" value="ABC3_permease_C"/>
</dbReference>
<evidence type="ECO:0000256" key="4">
    <source>
        <dbReference type="ARBA" id="ARBA00022989"/>
    </source>
</evidence>
<keyword evidence="2" id="KW-1003">Cell membrane</keyword>
<accession>A0ABW2A2W7</accession>
<name>A0ABW2A2W7_9GAMM</name>
<evidence type="ECO:0000256" key="1">
    <source>
        <dbReference type="ARBA" id="ARBA00004651"/>
    </source>
</evidence>
<evidence type="ECO:0000313" key="8">
    <source>
        <dbReference type="EMBL" id="MFC6671736.1"/>
    </source>
</evidence>
<dbReference type="Pfam" id="PF02687">
    <property type="entry name" value="FtsX"/>
    <property type="match status" value="1"/>
</dbReference>
<feature type="transmembrane region" description="Helical" evidence="6">
    <location>
        <begin position="6"/>
        <end position="28"/>
    </location>
</feature>
<organism evidence="8 9">
    <name type="scientific">Marinobacterium aestuariivivens</name>
    <dbReference type="NCBI Taxonomy" id="1698799"/>
    <lineage>
        <taxon>Bacteria</taxon>
        <taxon>Pseudomonadati</taxon>
        <taxon>Pseudomonadota</taxon>
        <taxon>Gammaproteobacteria</taxon>
        <taxon>Oceanospirillales</taxon>
        <taxon>Oceanospirillaceae</taxon>
        <taxon>Marinobacterium</taxon>
    </lineage>
</organism>
<gene>
    <name evidence="8" type="ORF">ACFQDL_17955</name>
</gene>
<keyword evidence="9" id="KW-1185">Reference proteome</keyword>